<organism evidence="9 10">
    <name type="scientific">Rhodopirellula baltica (strain DSM 10527 / NCIMB 13988 / SH1)</name>
    <dbReference type="NCBI Taxonomy" id="243090"/>
    <lineage>
        <taxon>Bacteria</taxon>
        <taxon>Pseudomonadati</taxon>
        <taxon>Planctomycetota</taxon>
        <taxon>Planctomycetia</taxon>
        <taxon>Pirellulales</taxon>
        <taxon>Pirellulaceae</taxon>
        <taxon>Rhodopirellula</taxon>
    </lineage>
</organism>
<evidence type="ECO:0000256" key="6">
    <source>
        <dbReference type="ARBA" id="ARBA00022989"/>
    </source>
</evidence>
<feature type="transmembrane region" description="Helical" evidence="8">
    <location>
        <begin position="133"/>
        <end position="150"/>
    </location>
</feature>
<proteinExistence type="predicted"/>
<evidence type="ECO:0000313" key="9">
    <source>
        <dbReference type="EMBL" id="CAD72639.1"/>
    </source>
</evidence>
<reference evidence="9 10" key="1">
    <citation type="journal article" date="2003" name="Proc. Natl. Acad. Sci. U.S.A.">
        <title>Complete genome sequence of the marine planctomycete Pirellula sp. strain 1.</title>
        <authorList>
            <person name="Gloeckner F.O."/>
            <person name="Kube M."/>
            <person name="Bauer M."/>
            <person name="Teeling H."/>
            <person name="Lombardot T."/>
            <person name="Ludwig W."/>
            <person name="Gade D."/>
            <person name="Beck A."/>
            <person name="Borzym K."/>
            <person name="Heitmann K."/>
            <person name="Rabus R."/>
            <person name="Schlesner H."/>
            <person name="Amann R."/>
            <person name="Reinhardt R."/>
        </authorList>
    </citation>
    <scope>NUCLEOTIDE SEQUENCE [LARGE SCALE GENOMIC DNA]</scope>
    <source>
        <strain evidence="10">DSM 10527 / NCIMB 13988 / SH1</strain>
    </source>
</reference>
<dbReference type="NCBIfam" id="TIGR02602">
    <property type="entry name" value="8TM_EpsH"/>
    <property type="match status" value="1"/>
</dbReference>
<dbReference type="Proteomes" id="UP000001025">
    <property type="component" value="Chromosome"/>
</dbReference>
<evidence type="ECO:0000256" key="2">
    <source>
        <dbReference type="ARBA" id="ARBA00022475"/>
    </source>
</evidence>
<evidence type="ECO:0000313" key="10">
    <source>
        <dbReference type="Proteomes" id="UP000001025"/>
    </source>
</evidence>
<dbReference type="GO" id="GO:0005886">
    <property type="term" value="C:plasma membrane"/>
    <property type="evidence" value="ECO:0007669"/>
    <property type="project" value="UniProtKB-SubCell"/>
</dbReference>
<dbReference type="InterPro" id="IPR013426">
    <property type="entry name" value="EpsH-like"/>
</dbReference>
<evidence type="ECO:0000256" key="5">
    <source>
        <dbReference type="ARBA" id="ARBA00022801"/>
    </source>
</evidence>
<keyword evidence="5" id="KW-0378">Hydrolase</keyword>
<keyword evidence="4 8" id="KW-0812">Transmembrane</keyword>
<sequence>MWRSMPPHLIMGTDLSPRTTDRSMTEDSPAIAPMKTKAKVPLAPVRTPVILSVWTWFWVALLAACIPMLGIYFSRMWRLDHYQYFPFAIGAVVWLAWSRSDRYFYAPSRISSLLLISVGVLAMIGSWSLRSPWMMSIAFVCYAAASLGVMRGPDDKSLLILALPLLLLIRLPLGYDQLLVIQLQHLTTMMSSLLLDVLSIPHAVTRNVIELPSRELFVAEACSGIQSVFTMAFLSTLIVAINRRKLWLAPFYLIVALILAAGGNVLRVSMVAVADQWMSLDLASGWAHDILGYTTLAISAFFLWSFDGMIMTLMHVTGTTSDEHPDNPVLHLWNWFVDDGQNVDAVGEYYRSNQAGSDPKELGFQLQLARLLGRLQAKPIAAAMAVLAVVLLSVSSTSAMKVSAVGVEEGAQGMFVDGLIFEPPIQFIASGNNGFELKNHQQARDGDNPILGQNADVWTFESIVKGVPVRGQIVLSQTYAEWHELCLCYENQNWRLLNRILELTDTTESEDADSGFQPFAYALFGGDTDARGHLWYSAITPSGNFVSPPERPGRLGSRLADVAERLDESIEPMMMLQLWVVAPEKLDASTIDRIDEMFDGLRQKIATAVKAANGGSAIGSDAQAEANLEVSS</sequence>
<keyword evidence="3" id="KW-0645">Protease</keyword>
<dbReference type="PATRIC" id="fig|243090.15.peg.1126"/>
<feature type="transmembrane region" description="Helical" evidence="8">
    <location>
        <begin position="216"/>
        <end position="239"/>
    </location>
</feature>
<dbReference type="KEGG" id="rba:RB2461"/>
<feature type="transmembrane region" description="Helical" evidence="8">
    <location>
        <begin position="246"/>
        <end position="266"/>
    </location>
</feature>
<keyword evidence="7 8" id="KW-0472">Membrane</keyword>
<feature type="transmembrane region" description="Helical" evidence="8">
    <location>
        <begin position="110"/>
        <end position="127"/>
    </location>
</feature>
<evidence type="ECO:0000256" key="4">
    <source>
        <dbReference type="ARBA" id="ARBA00022692"/>
    </source>
</evidence>
<name>Q7UVT2_RHOBA</name>
<feature type="transmembrane region" description="Helical" evidence="8">
    <location>
        <begin position="157"/>
        <end position="175"/>
    </location>
</feature>
<dbReference type="EnsemblBacteria" id="CAD72639">
    <property type="protein sequence ID" value="CAD72639"/>
    <property type="gene ID" value="RB2461"/>
</dbReference>
<dbReference type="EMBL" id="BX294137">
    <property type="protein sequence ID" value="CAD72639.1"/>
    <property type="molecule type" value="Genomic_DNA"/>
</dbReference>
<feature type="transmembrane region" description="Helical" evidence="8">
    <location>
        <begin position="49"/>
        <end position="69"/>
    </location>
</feature>
<dbReference type="InterPro" id="IPR019127">
    <property type="entry name" value="Exosortase"/>
</dbReference>
<dbReference type="GO" id="GO:0006508">
    <property type="term" value="P:proteolysis"/>
    <property type="evidence" value="ECO:0007669"/>
    <property type="project" value="UniProtKB-KW"/>
</dbReference>
<dbReference type="NCBIfam" id="NF033780">
    <property type="entry name" value="exosort_XrtU_C"/>
    <property type="match status" value="1"/>
</dbReference>
<keyword evidence="2" id="KW-1003">Cell membrane</keyword>
<evidence type="ECO:0000256" key="7">
    <source>
        <dbReference type="ARBA" id="ARBA00023136"/>
    </source>
</evidence>
<evidence type="ECO:0000256" key="8">
    <source>
        <dbReference type="SAM" id="Phobius"/>
    </source>
</evidence>
<feature type="transmembrane region" description="Helical" evidence="8">
    <location>
        <begin position="286"/>
        <end position="306"/>
    </location>
</feature>
<dbReference type="eggNOG" id="ENOG5033NSR">
    <property type="taxonomic scope" value="Bacteria"/>
</dbReference>
<comment type="subcellular location">
    <subcellularLocation>
        <location evidence="1">Cell membrane</location>
        <topology evidence="1">Multi-pass membrane protein</topology>
    </subcellularLocation>
</comment>
<feature type="transmembrane region" description="Helical" evidence="8">
    <location>
        <begin position="81"/>
        <end position="98"/>
    </location>
</feature>
<dbReference type="OrthoDB" id="292749at2"/>
<dbReference type="STRING" id="243090.RB2461"/>
<dbReference type="AlphaFoldDB" id="Q7UVT2"/>
<dbReference type="HOGENOM" id="CLU_476384_0_0_0"/>
<gene>
    <name evidence="9" type="ordered locus">RB2461</name>
</gene>
<dbReference type="InterPro" id="IPR026392">
    <property type="entry name" value="Exo/Archaeosortase_dom"/>
</dbReference>
<dbReference type="GO" id="GO:0008233">
    <property type="term" value="F:peptidase activity"/>
    <property type="evidence" value="ECO:0007669"/>
    <property type="project" value="UniProtKB-KW"/>
</dbReference>
<feature type="transmembrane region" description="Helical" evidence="8">
    <location>
        <begin position="380"/>
        <end position="400"/>
    </location>
</feature>
<evidence type="ECO:0000256" key="3">
    <source>
        <dbReference type="ARBA" id="ARBA00022670"/>
    </source>
</evidence>
<dbReference type="NCBIfam" id="TIGR04178">
    <property type="entry name" value="exo_archaeo"/>
    <property type="match status" value="1"/>
</dbReference>
<evidence type="ECO:0008006" key="11">
    <source>
        <dbReference type="Google" id="ProtNLM"/>
    </source>
</evidence>
<protein>
    <recommendedName>
        <fullName evidence="11">Methanolan biosynthesis EpsI domain-containing protein</fullName>
    </recommendedName>
</protein>
<dbReference type="InParanoid" id="Q7UVT2"/>
<keyword evidence="10" id="KW-1185">Reference proteome</keyword>
<keyword evidence="6 8" id="KW-1133">Transmembrane helix</keyword>
<accession>Q7UVT2</accession>
<dbReference type="Pfam" id="PF09721">
    <property type="entry name" value="Exosortase_EpsH"/>
    <property type="match status" value="1"/>
</dbReference>
<evidence type="ECO:0000256" key="1">
    <source>
        <dbReference type="ARBA" id="ARBA00004651"/>
    </source>
</evidence>